<organism evidence="6 7">
    <name type="scientific">Reticulomyxa filosa</name>
    <dbReference type="NCBI Taxonomy" id="46433"/>
    <lineage>
        <taxon>Eukaryota</taxon>
        <taxon>Sar</taxon>
        <taxon>Rhizaria</taxon>
        <taxon>Retaria</taxon>
        <taxon>Foraminifera</taxon>
        <taxon>Monothalamids</taxon>
        <taxon>Reticulomyxidae</taxon>
        <taxon>Reticulomyxa</taxon>
    </lineage>
</organism>
<evidence type="ECO:0000256" key="5">
    <source>
        <dbReference type="SAM" id="Phobius"/>
    </source>
</evidence>
<evidence type="ECO:0000313" key="6">
    <source>
        <dbReference type="EMBL" id="ETO14589.1"/>
    </source>
</evidence>
<reference evidence="6 7" key="1">
    <citation type="journal article" date="2013" name="Curr. Biol.">
        <title>The Genome of the Foraminiferan Reticulomyxa filosa.</title>
        <authorList>
            <person name="Glockner G."/>
            <person name="Hulsmann N."/>
            <person name="Schleicher M."/>
            <person name="Noegel A.A."/>
            <person name="Eichinger L."/>
            <person name="Gallinger C."/>
            <person name="Pawlowski J."/>
            <person name="Sierra R."/>
            <person name="Euteneuer U."/>
            <person name="Pillet L."/>
            <person name="Moustafa A."/>
            <person name="Platzer M."/>
            <person name="Groth M."/>
            <person name="Szafranski K."/>
            <person name="Schliwa M."/>
        </authorList>
    </citation>
    <scope>NUCLEOTIDE SEQUENCE [LARGE SCALE GENOMIC DNA]</scope>
</reference>
<dbReference type="InterPro" id="IPR018499">
    <property type="entry name" value="Tetraspanin/Peripherin"/>
</dbReference>
<gene>
    <name evidence="6" type="ORF">RFI_22778</name>
</gene>
<evidence type="ECO:0000256" key="2">
    <source>
        <dbReference type="ARBA" id="ARBA00022692"/>
    </source>
</evidence>
<evidence type="ECO:0000256" key="4">
    <source>
        <dbReference type="ARBA" id="ARBA00023136"/>
    </source>
</evidence>
<evidence type="ECO:0000256" key="1">
    <source>
        <dbReference type="ARBA" id="ARBA00004141"/>
    </source>
</evidence>
<name>X6ML51_RETFI</name>
<keyword evidence="4 5" id="KW-0472">Membrane</keyword>
<accession>X6ML51</accession>
<proteinExistence type="predicted"/>
<evidence type="ECO:0000256" key="3">
    <source>
        <dbReference type="ARBA" id="ARBA00022989"/>
    </source>
</evidence>
<feature type="transmembrane region" description="Helical" evidence="5">
    <location>
        <begin position="60"/>
        <end position="82"/>
    </location>
</feature>
<dbReference type="GO" id="GO:0016020">
    <property type="term" value="C:membrane"/>
    <property type="evidence" value="ECO:0007669"/>
    <property type="project" value="UniProtKB-SubCell"/>
</dbReference>
<keyword evidence="7" id="KW-1185">Reference proteome</keyword>
<comment type="caution">
    <text evidence="6">The sequence shown here is derived from an EMBL/GenBank/DDBJ whole genome shotgun (WGS) entry which is preliminary data.</text>
</comment>
<dbReference type="AlphaFoldDB" id="X6ML51"/>
<feature type="transmembrane region" description="Helical" evidence="5">
    <location>
        <begin position="217"/>
        <end position="240"/>
    </location>
</feature>
<dbReference type="Proteomes" id="UP000023152">
    <property type="component" value="Unassembled WGS sequence"/>
</dbReference>
<dbReference type="EMBL" id="ASPP01019940">
    <property type="protein sequence ID" value="ETO14589.1"/>
    <property type="molecule type" value="Genomic_DNA"/>
</dbReference>
<feature type="transmembrane region" description="Helical" evidence="5">
    <location>
        <begin position="94"/>
        <end position="116"/>
    </location>
</feature>
<dbReference type="Pfam" id="PF00335">
    <property type="entry name" value="Tetraspanin"/>
    <property type="match status" value="1"/>
</dbReference>
<keyword evidence="3 5" id="KW-1133">Transmembrane helix</keyword>
<comment type="subcellular location">
    <subcellularLocation>
        <location evidence="1">Membrane</location>
        <topology evidence="1">Multi-pass membrane protein</topology>
    </subcellularLocation>
</comment>
<protein>
    <submittedName>
        <fullName evidence="6">Tetraspanin-31 A</fullName>
    </submittedName>
</protein>
<evidence type="ECO:0000313" key="7">
    <source>
        <dbReference type="Proteomes" id="UP000023152"/>
    </source>
</evidence>
<feature type="transmembrane region" description="Helical" evidence="5">
    <location>
        <begin position="128"/>
        <end position="154"/>
    </location>
</feature>
<keyword evidence="2 5" id="KW-0812">Transmembrane</keyword>
<sequence>METEQQDMETRQQDKRIIFLKKYLHCIFRHFCLGPHLSRPLKKSNEHTHERYEFKIEGNMLLWTNGILGMIALILIIVDTYVYETGKLKHIGNITAALFGIALTLAILVLLTSLLGCFGARAKSALSILFYIISLTVTLQMEIGIVGSIALMHFDPSFLKTAWNNFSAEEQRQVEQKLNCCGFDGESSSGMTNGTVTTFSLSCTGCKQAMKNNLRGLYGALGAIIGCLILYEIVIVIFIIRLYCHKKRADNEDGPLI</sequence>